<evidence type="ECO:0000313" key="6">
    <source>
        <dbReference type="EMBL" id="AUX41225.1"/>
    </source>
</evidence>
<dbReference type="Pfam" id="PF09084">
    <property type="entry name" value="NMT1"/>
    <property type="match status" value="1"/>
</dbReference>
<protein>
    <submittedName>
        <fullName evidence="6">Taurine ABC transporter substrate-binding protein</fullName>
    </submittedName>
</protein>
<name>A0A2L0EPM7_SORCE</name>
<dbReference type="PROSITE" id="PS51257">
    <property type="entry name" value="PROKAR_LIPOPROTEIN"/>
    <property type="match status" value="1"/>
</dbReference>
<feature type="signal peptide" evidence="4">
    <location>
        <begin position="1"/>
        <end position="20"/>
    </location>
</feature>
<comment type="similarity">
    <text evidence="2">Belongs to the bacterial solute-binding protein SsuA/TauA family.</text>
</comment>
<gene>
    <name evidence="6" type="primary">tauA</name>
    <name evidence="6" type="ORF">SOCE26_026350</name>
</gene>
<dbReference type="InterPro" id="IPR015168">
    <property type="entry name" value="SsuA/THI5"/>
</dbReference>
<proteinExistence type="inferred from homology"/>
<dbReference type="EMBL" id="CP012673">
    <property type="protein sequence ID" value="AUX41225.1"/>
    <property type="molecule type" value="Genomic_DNA"/>
</dbReference>
<dbReference type="SUPFAM" id="SSF53850">
    <property type="entry name" value="Periplasmic binding protein-like II"/>
    <property type="match status" value="1"/>
</dbReference>
<keyword evidence="3 4" id="KW-0732">Signal</keyword>
<reference evidence="6 7" key="1">
    <citation type="submission" date="2015-09" db="EMBL/GenBank/DDBJ databases">
        <title>Sorangium comparison.</title>
        <authorList>
            <person name="Zaburannyi N."/>
            <person name="Bunk B."/>
            <person name="Overmann J."/>
            <person name="Mueller R."/>
        </authorList>
    </citation>
    <scope>NUCLEOTIDE SEQUENCE [LARGE SCALE GENOMIC DNA]</scope>
    <source>
        <strain evidence="6 7">So ce26</strain>
    </source>
</reference>
<evidence type="ECO:0000256" key="3">
    <source>
        <dbReference type="ARBA" id="ARBA00022729"/>
    </source>
</evidence>
<accession>A0A2L0EPM7</accession>
<comment type="subcellular location">
    <subcellularLocation>
        <location evidence="1">Periplasm</location>
    </subcellularLocation>
</comment>
<evidence type="ECO:0000256" key="4">
    <source>
        <dbReference type="SAM" id="SignalP"/>
    </source>
</evidence>
<evidence type="ECO:0000259" key="5">
    <source>
        <dbReference type="Pfam" id="PF09084"/>
    </source>
</evidence>
<dbReference type="CDD" id="cd13563">
    <property type="entry name" value="PBP2_SsuA_like_6"/>
    <property type="match status" value="1"/>
</dbReference>
<dbReference type="GO" id="GO:0042597">
    <property type="term" value="C:periplasmic space"/>
    <property type="evidence" value="ECO:0007669"/>
    <property type="project" value="UniProtKB-SubCell"/>
</dbReference>
<feature type="domain" description="SsuA/THI5-like" evidence="5">
    <location>
        <begin position="74"/>
        <end position="276"/>
    </location>
</feature>
<dbReference type="Gene3D" id="3.40.190.10">
    <property type="entry name" value="Periplasmic binding protein-like II"/>
    <property type="match status" value="2"/>
</dbReference>
<dbReference type="AlphaFoldDB" id="A0A2L0EPM7"/>
<evidence type="ECO:0000256" key="2">
    <source>
        <dbReference type="ARBA" id="ARBA00010742"/>
    </source>
</evidence>
<dbReference type="Proteomes" id="UP000238348">
    <property type="component" value="Chromosome"/>
</dbReference>
<evidence type="ECO:0000313" key="7">
    <source>
        <dbReference type="Proteomes" id="UP000238348"/>
    </source>
</evidence>
<dbReference type="PANTHER" id="PTHR30024">
    <property type="entry name" value="ALIPHATIC SULFONATES-BINDING PROTEIN-RELATED"/>
    <property type="match status" value="1"/>
</dbReference>
<sequence length="363" mass="37773">MRASPFQVLTMSHVPRLAGAALLAAGCALMGCRAAPGSGGSTSSGGPLGSAEPAPARAAAEPLKIAFNTWLGYSPLVLAKERGFLKEGGIDVEISILESMAEKNAALLRGAIDGVGHTADSTVTSAAAGVDGQIVYVFDLSHGADGVLAQRSIKSIADFKGKKVALEPGFTGHFFFLTLLSEAGLTPTDVTVVSMDTGSAGGAFVAGKVEAAVTWEPWIGKTKAMPNAHVVVTSADRPGLIVDVLYMNRAAVQRRPDDIQALIRAMGRAADWYAANTAEGDELIARFWKLPLPEEKETVAGIRFMSLPRNAEFFGTAAAPGQLLDTVRRANDIWLKAGITTKPVDAASLVDFASVNKAASGKP</sequence>
<evidence type="ECO:0000256" key="1">
    <source>
        <dbReference type="ARBA" id="ARBA00004418"/>
    </source>
</evidence>
<feature type="chain" id="PRO_5014804638" evidence="4">
    <location>
        <begin position="21"/>
        <end position="363"/>
    </location>
</feature>
<organism evidence="6 7">
    <name type="scientific">Sorangium cellulosum</name>
    <name type="common">Polyangium cellulosum</name>
    <dbReference type="NCBI Taxonomy" id="56"/>
    <lineage>
        <taxon>Bacteria</taxon>
        <taxon>Pseudomonadati</taxon>
        <taxon>Myxococcota</taxon>
        <taxon>Polyangia</taxon>
        <taxon>Polyangiales</taxon>
        <taxon>Polyangiaceae</taxon>
        <taxon>Sorangium</taxon>
    </lineage>
</organism>
<dbReference type="PANTHER" id="PTHR30024:SF47">
    <property type="entry name" value="TAURINE-BINDING PERIPLASMIC PROTEIN"/>
    <property type="match status" value="1"/>
</dbReference>